<keyword evidence="2" id="KW-0067">ATP-binding</keyword>
<dbReference type="SMART" id="SM00220">
    <property type="entry name" value="S_TKc"/>
    <property type="match status" value="1"/>
</dbReference>
<reference evidence="4" key="1">
    <citation type="submission" date="2015-04" db="EMBL/GenBank/DDBJ databases">
        <title>The genome sequence of the plant pathogenic Rhizarian Plasmodiophora brassicae reveals insights in its biotrophic life cycle and the origin of chitin synthesis.</title>
        <authorList>
            <person name="Schwelm A."/>
            <person name="Fogelqvist J."/>
            <person name="Knaust A."/>
            <person name="Julke S."/>
            <person name="Lilja T."/>
            <person name="Dhandapani V."/>
            <person name="Bonilla-Rosso G."/>
            <person name="Karlsson M."/>
            <person name="Shevchenko A."/>
            <person name="Choi S.R."/>
            <person name="Kim H.G."/>
            <person name="Park J.Y."/>
            <person name="Lim Y.P."/>
            <person name="Ludwig-Muller J."/>
            <person name="Dixelius C."/>
        </authorList>
    </citation>
    <scope>NUCLEOTIDE SEQUENCE</scope>
    <source>
        <tissue evidence="4">Potato root galls</tissue>
    </source>
</reference>
<dbReference type="GO" id="GO:0004674">
    <property type="term" value="F:protein serine/threonine kinase activity"/>
    <property type="evidence" value="ECO:0007669"/>
    <property type="project" value="TreeGrafter"/>
</dbReference>
<dbReference type="EMBL" id="HACM01002196">
    <property type="protein sequence ID" value="CRZ02638.1"/>
    <property type="molecule type" value="Transcribed_RNA"/>
</dbReference>
<evidence type="ECO:0000313" key="4">
    <source>
        <dbReference type="EMBL" id="CRZ02638.1"/>
    </source>
</evidence>
<proteinExistence type="predicted"/>
<feature type="domain" description="Protein kinase" evidence="3">
    <location>
        <begin position="1"/>
        <end position="169"/>
    </location>
</feature>
<dbReference type="Pfam" id="PF00069">
    <property type="entry name" value="Pkinase"/>
    <property type="match status" value="1"/>
</dbReference>
<evidence type="ECO:0000256" key="1">
    <source>
        <dbReference type="ARBA" id="ARBA00022741"/>
    </source>
</evidence>
<accession>A0A0H5QKV2</accession>
<dbReference type="PANTHER" id="PTHR24346">
    <property type="entry name" value="MAP/MICROTUBULE AFFINITY-REGULATING KINASE"/>
    <property type="match status" value="1"/>
</dbReference>
<dbReference type="InterPro" id="IPR008271">
    <property type="entry name" value="Ser/Thr_kinase_AS"/>
</dbReference>
<dbReference type="GO" id="GO:0005524">
    <property type="term" value="F:ATP binding"/>
    <property type="evidence" value="ECO:0007669"/>
    <property type="project" value="UniProtKB-KW"/>
</dbReference>
<dbReference type="InterPro" id="IPR011009">
    <property type="entry name" value="Kinase-like_dom_sf"/>
</dbReference>
<dbReference type="PANTHER" id="PTHR24346:SF77">
    <property type="entry name" value="SERINE THREONINE PROTEIN KINASE"/>
    <property type="match status" value="1"/>
</dbReference>
<name>A0A0H5QKV2_9EUKA</name>
<dbReference type="GO" id="GO:0005737">
    <property type="term" value="C:cytoplasm"/>
    <property type="evidence" value="ECO:0007669"/>
    <property type="project" value="TreeGrafter"/>
</dbReference>
<dbReference type="GO" id="GO:0035556">
    <property type="term" value="P:intracellular signal transduction"/>
    <property type="evidence" value="ECO:0007669"/>
    <property type="project" value="TreeGrafter"/>
</dbReference>
<protein>
    <recommendedName>
        <fullName evidence="3">Protein kinase domain-containing protein</fullName>
    </recommendedName>
</protein>
<evidence type="ECO:0000256" key="2">
    <source>
        <dbReference type="ARBA" id="ARBA00022840"/>
    </source>
</evidence>
<dbReference type="InterPro" id="IPR000719">
    <property type="entry name" value="Prot_kinase_dom"/>
</dbReference>
<evidence type="ECO:0000259" key="3">
    <source>
        <dbReference type="PROSITE" id="PS50011"/>
    </source>
</evidence>
<dbReference type="AlphaFoldDB" id="A0A0H5QKV2"/>
<dbReference type="PROSITE" id="PS50011">
    <property type="entry name" value="PROTEIN_KINASE_DOM"/>
    <property type="match status" value="1"/>
</dbReference>
<keyword evidence="1" id="KW-0547">Nucleotide-binding</keyword>
<organism evidence="4">
    <name type="scientific">Spongospora subterranea</name>
    <dbReference type="NCBI Taxonomy" id="70186"/>
    <lineage>
        <taxon>Eukaryota</taxon>
        <taxon>Sar</taxon>
        <taxon>Rhizaria</taxon>
        <taxon>Endomyxa</taxon>
        <taxon>Phytomyxea</taxon>
        <taxon>Plasmodiophorida</taxon>
        <taxon>Plasmodiophoridae</taxon>
        <taxon>Spongospora</taxon>
    </lineage>
</organism>
<dbReference type="Gene3D" id="1.10.510.10">
    <property type="entry name" value="Transferase(Phosphotransferase) domain 1"/>
    <property type="match status" value="1"/>
</dbReference>
<dbReference type="PROSITE" id="PS00108">
    <property type="entry name" value="PROTEIN_KINASE_ST"/>
    <property type="match status" value="1"/>
</dbReference>
<sequence>MGPPWIITEDVARSCFTQIAAAVNHLHSHMLICHRDIKPSNMLIHLVNGHPQVLLSDFGVAQSFADTPMFTDIMGTYPFIPPEACSGEPYDGRAADIWALGVTLYSIVFGKLPFYHQNLLQLFQLIENCDLDFPLLSRDHPVLDLLANILLNKNPHKRQMDKILSHPWLQS</sequence>
<dbReference type="SUPFAM" id="SSF56112">
    <property type="entry name" value="Protein kinase-like (PK-like)"/>
    <property type="match status" value="1"/>
</dbReference>